<dbReference type="InterPro" id="IPR011006">
    <property type="entry name" value="CheY-like_superfamily"/>
</dbReference>
<dbReference type="Gene3D" id="2.40.50.1020">
    <property type="entry name" value="LytTr DNA-binding domain"/>
    <property type="match status" value="1"/>
</dbReference>
<name>A0A498RDT8_9FIRM</name>
<gene>
    <name evidence="4" type="ORF">LUCI_4939</name>
</gene>
<dbReference type="InterPro" id="IPR007492">
    <property type="entry name" value="LytTR_DNA-bd_dom"/>
</dbReference>
<feature type="modified residue" description="4-aspartylphosphate" evidence="1">
    <location>
        <position position="56"/>
    </location>
</feature>
<dbReference type="SMART" id="SM00448">
    <property type="entry name" value="REC"/>
    <property type="match status" value="1"/>
</dbReference>
<dbReference type="Gene3D" id="3.40.50.2300">
    <property type="match status" value="1"/>
</dbReference>
<dbReference type="Proteomes" id="UP000277811">
    <property type="component" value="Unassembled WGS sequence"/>
</dbReference>
<evidence type="ECO:0000313" key="5">
    <source>
        <dbReference type="Proteomes" id="UP000277811"/>
    </source>
</evidence>
<dbReference type="AlphaFoldDB" id="A0A498RDT8"/>
<evidence type="ECO:0000256" key="1">
    <source>
        <dbReference type="PROSITE-ProRule" id="PRU00169"/>
    </source>
</evidence>
<protein>
    <submittedName>
        <fullName evidence="4">Uncharacterized protein</fullName>
    </submittedName>
</protein>
<organism evidence="4 5">
    <name type="scientific">Lucifera butyrica</name>
    <dbReference type="NCBI Taxonomy" id="1351585"/>
    <lineage>
        <taxon>Bacteria</taxon>
        <taxon>Bacillati</taxon>
        <taxon>Bacillota</taxon>
        <taxon>Negativicutes</taxon>
        <taxon>Veillonellales</taxon>
        <taxon>Veillonellaceae</taxon>
        <taxon>Lucifera</taxon>
    </lineage>
</organism>
<dbReference type="Pfam" id="PF04397">
    <property type="entry name" value="LytTR"/>
    <property type="match status" value="1"/>
</dbReference>
<feature type="domain" description="Response regulatory" evidence="2">
    <location>
        <begin position="3"/>
        <end position="119"/>
    </location>
</feature>
<accession>A0A498RDT8</accession>
<keyword evidence="5" id="KW-1185">Reference proteome</keyword>
<dbReference type="GO" id="GO:0000156">
    <property type="term" value="F:phosphorelay response regulator activity"/>
    <property type="evidence" value="ECO:0007669"/>
    <property type="project" value="InterPro"/>
</dbReference>
<keyword evidence="1" id="KW-0597">Phosphoprotein</keyword>
<evidence type="ECO:0000259" key="3">
    <source>
        <dbReference type="PROSITE" id="PS50930"/>
    </source>
</evidence>
<evidence type="ECO:0000313" key="4">
    <source>
        <dbReference type="EMBL" id="VBB09641.1"/>
    </source>
</evidence>
<sequence>MLKAIIVDDEYPAREELKCMLEELKGIQVIGEFEDGSETVEFLKWSQHQTDVIFLDVQMREKDGITTAWEILQLPHPPHIIFVTGYGEYAVKAFELNAVDYILKPYDEQRLEQTIKKLQSLHVSSNLANTRVCDFFNKNEASGHRRFCVWANERMLILHPADIFFVKADEKGKCLICSAKGNFITKLALKEIEEKLASQSFFRTHKSYLVNLDKVCEVIPWFNNTYMLRLEGYNDEQVPVARHYLKEFNKAFEKI</sequence>
<dbReference type="PANTHER" id="PTHR37299:SF1">
    <property type="entry name" value="STAGE 0 SPORULATION PROTEIN A HOMOLOG"/>
    <property type="match status" value="1"/>
</dbReference>
<dbReference type="InterPro" id="IPR046947">
    <property type="entry name" value="LytR-like"/>
</dbReference>
<dbReference type="PROSITE" id="PS50930">
    <property type="entry name" value="HTH_LYTTR"/>
    <property type="match status" value="1"/>
</dbReference>
<dbReference type="PANTHER" id="PTHR37299">
    <property type="entry name" value="TRANSCRIPTIONAL REGULATOR-RELATED"/>
    <property type="match status" value="1"/>
</dbReference>
<feature type="domain" description="HTH LytTR-type" evidence="3">
    <location>
        <begin position="152"/>
        <end position="254"/>
    </location>
</feature>
<dbReference type="CDD" id="cd17532">
    <property type="entry name" value="REC_LytTR_AlgR-like"/>
    <property type="match status" value="1"/>
</dbReference>
<reference evidence="4 5" key="1">
    <citation type="submission" date="2018-06" db="EMBL/GenBank/DDBJ databases">
        <authorList>
            <person name="Strepis N."/>
        </authorList>
    </citation>
    <scope>NUCLEOTIDE SEQUENCE [LARGE SCALE GENOMIC DNA]</scope>
    <source>
        <strain evidence="4">LUCI</strain>
    </source>
</reference>
<dbReference type="GO" id="GO:0003677">
    <property type="term" value="F:DNA binding"/>
    <property type="evidence" value="ECO:0007669"/>
    <property type="project" value="InterPro"/>
</dbReference>
<dbReference type="RefSeq" id="WP_165866155.1">
    <property type="nucleotide sequence ID" value="NZ_UPPP01000133.1"/>
</dbReference>
<dbReference type="SUPFAM" id="SSF52172">
    <property type="entry name" value="CheY-like"/>
    <property type="match status" value="1"/>
</dbReference>
<dbReference type="Pfam" id="PF00072">
    <property type="entry name" value="Response_reg"/>
    <property type="match status" value="1"/>
</dbReference>
<dbReference type="SMART" id="SM00850">
    <property type="entry name" value="LytTR"/>
    <property type="match status" value="1"/>
</dbReference>
<dbReference type="EMBL" id="UPPP01000133">
    <property type="protein sequence ID" value="VBB09641.1"/>
    <property type="molecule type" value="Genomic_DNA"/>
</dbReference>
<evidence type="ECO:0000259" key="2">
    <source>
        <dbReference type="PROSITE" id="PS50110"/>
    </source>
</evidence>
<dbReference type="PROSITE" id="PS50110">
    <property type="entry name" value="RESPONSE_REGULATORY"/>
    <property type="match status" value="1"/>
</dbReference>
<dbReference type="InterPro" id="IPR001789">
    <property type="entry name" value="Sig_transdc_resp-reg_receiver"/>
</dbReference>
<proteinExistence type="predicted"/>